<organism evidence="2">
    <name type="scientific">Ensete ventricosum</name>
    <name type="common">Abyssinian banana</name>
    <name type="synonym">Musa ensete</name>
    <dbReference type="NCBI Taxonomy" id="4639"/>
    <lineage>
        <taxon>Eukaryota</taxon>
        <taxon>Viridiplantae</taxon>
        <taxon>Streptophyta</taxon>
        <taxon>Embryophyta</taxon>
        <taxon>Tracheophyta</taxon>
        <taxon>Spermatophyta</taxon>
        <taxon>Magnoliopsida</taxon>
        <taxon>Liliopsida</taxon>
        <taxon>Zingiberales</taxon>
        <taxon>Musaceae</taxon>
        <taxon>Ensete</taxon>
    </lineage>
</organism>
<protein>
    <submittedName>
        <fullName evidence="2">Uncharacterized protein</fullName>
    </submittedName>
</protein>
<reference evidence="2" key="1">
    <citation type="journal article" date="2018" name="Data Brief">
        <title>Genome sequence data from 17 accessions of Ensete ventricosum, a staple food crop for millions in Ethiopia.</title>
        <authorList>
            <person name="Yemataw Z."/>
            <person name="Muzemil S."/>
            <person name="Ambachew D."/>
            <person name="Tripathi L."/>
            <person name="Tesfaye K."/>
            <person name="Chala A."/>
            <person name="Farbos A."/>
            <person name="O'Neill P."/>
            <person name="Moore K."/>
            <person name="Grant M."/>
            <person name="Studholme D.J."/>
        </authorList>
    </citation>
    <scope>NUCLEOTIDE SEQUENCE [LARGE SCALE GENOMIC DNA]</scope>
    <source>
        <tissue evidence="2">Leaf</tissue>
    </source>
</reference>
<sequence>MQILSSTPVHLLSQHLPPLLTEPTRSAPISQRALILLSQPWHPFFRQNRSPAKSPIPAASPVSSLTNAPANATVSGPANVAPANAPGQRRASTAHLLSAAVAPLPATPFRRSYFASRRNTSTRLTASRAHLRLFLLNTSTRLPPFLCFSLQLLPATSVSLSPTASHTYSQPASLFIAGCFLFFSSPNNRIAVLSTKQSILFSIFSIRTSSHSPRSGRCASNTKQRLPS</sequence>
<evidence type="ECO:0000313" key="2">
    <source>
        <dbReference type="EMBL" id="RZR73903.1"/>
    </source>
</evidence>
<proteinExistence type="predicted"/>
<name>A0A445MI64_ENSVE</name>
<dbReference type="EMBL" id="KV876051">
    <property type="protein sequence ID" value="RZR73903.1"/>
    <property type="molecule type" value="Genomic_DNA"/>
</dbReference>
<gene>
    <name evidence="2" type="ORF">BHM03_00029381</name>
</gene>
<feature type="region of interest" description="Disordered" evidence="1">
    <location>
        <begin position="209"/>
        <end position="228"/>
    </location>
</feature>
<evidence type="ECO:0000256" key="1">
    <source>
        <dbReference type="SAM" id="MobiDB-lite"/>
    </source>
</evidence>
<accession>A0A445MI64</accession>
<feature type="region of interest" description="Disordered" evidence="1">
    <location>
        <begin position="48"/>
        <end position="70"/>
    </location>
</feature>
<feature type="compositionally biased region" description="Low complexity" evidence="1">
    <location>
        <begin position="50"/>
        <end position="64"/>
    </location>
</feature>
<dbReference type="Proteomes" id="UP000290560">
    <property type="component" value="Unassembled WGS sequence"/>
</dbReference>
<dbReference type="AlphaFoldDB" id="A0A445MI64"/>